<accession>A0A5R9FP26</accession>
<dbReference type="InterPro" id="IPR013815">
    <property type="entry name" value="ATP_grasp_subdomain_1"/>
</dbReference>
<dbReference type="InterPro" id="IPR003806">
    <property type="entry name" value="ATP-grasp_PylC-type"/>
</dbReference>
<evidence type="ECO:0000313" key="3">
    <source>
        <dbReference type="EMBL" id="TLS45682.1"/>
    </source>
</evidence>
<dbReference type="SUPFAM" id="SSF56059">
    <property type="entry name" value="Glutathione synthetase ATP-binding domain-like"/>
    <property type="match status" value="1"/>
</dbReference>
<protein>
    <submittedName>
        <fullName evidence="3">ATP-grasp domain-containing protein</fullName>
    </submittedName>
</protein>
<dbReference type="GO" id="GO:0046872">
    <property type="term" value="F:metal ion binding"/>
    <property type="evidence" value="ECO:0007669"/>
    <property type="project" value="InterPro"/>
</dbReference>
<dbReference type="InterPro" id="IPR036291">
    <property type="entry name" value="NAD(P)-bd_dom_sf"/>
</dbReference>
<evidence type="ECO:0000256" key="1">
    <source>
        <dbReference type="PROSITE-ProRule" id="PRU00409"/>
    </source>
</evidence>
<dbReference type="Proteomes" id="UP000305906">
    <property type="component" value="Unassembled WGS sequence"/>
</dbReference>
<dbReference type="InterPro" id="IPR011761">
    <property type="entry name" value="ATP-grasp"/>
</dbReference>
<comment type="caution">
    <text evidence="3">The sequence shown here is derived from an EMBL/GenBank/DDBJ whole genome shotgun (WGS) entry which is preliminary data.</text>
</comment>
<reference evidence="3 4" key="1">
    <citation type="submission" date="2019-05" db="EMBL/GenBank/DDBJ databases">
        <title>Streptomyces sp. NEAU-C151, a novel actinomycete isolated from soil.</title>
        <authorList>
            <person name="Han L."/>
            <person name="Jiang H."/>
        </authorList>
    </citation>
    <scope>NUCLEOTIDE SEQUENCE [LARGE SCALE GENOMIC DNA]</scope>
    <source>
        <strain evidence="3 4">NEAU-C151</strain>
    </source>
</reference>
<dbReference type="GO" id="GO:0005524">
    <property type="term" value="F:ATP binding"/>
    <property type="evidence" value="ECO:0007669"/>
    <property type="project" value="UniProtKB-UniRule"/>
</dbReference>
<dbReference type="RefSeq" id="WP_138045273.1">
    <property type="nucleotide sequence ID" value="NZ_VBZC01000012.1"/>
</dbReference>
<proteinExistence type="predicted"/>
<feature type="domain" description="ATP-grasp" evidence="2">
    <location>
        <begin position="124"/>
        <end position="295"/>
    </location>
</feature>
<evidence type="ECO:0000313" key="4">
    <source>
        <dbReference type="Proteomes" id="UP000305906"/>
    </source>
</evidence>
<keyword evidence="1" id="KW-0547">Nucleotide-binding</keyword>
<sequence length="327" mass="35548">MPTTRTRPWRILVTGVGGAPGFDLARSLMRHRCQVIAADCDPYAIGLRLPEVTPRITVPILDPGYQSGMLRLCAELRPDALVSTVEQELPQLLTLCRPLAEVGVTTWLPDPPAVEACTDKARFAAVLTEHGIPTPHTVLPDEIDRAPAGPLVIKPRHGQGAKDVHFCQTLEQARVLCELVPSPVVQQRVKGAEFTADCLVDRSGRASVVLRHRLLVKGGLAMVSATFYDQEVEQHVRAALAATGLVGACCVQGFICEDSPQRVVLTEANARVGGGFPAAEAAGADLIGQFLCGLFRQPVDHHRLQYKPDVCLTKYYETLAISERTWQ</sequence>
<name>A0A5R9FP26_9ACTN</name>
<evidence type="ECO:0000259" key="2">
    <source>
        <dbReference type="PROSITE" id="PS50975"/>
    </source>
</evidence>
<dbReference type="PROSITE" id="PS50975">
    <property type="entry name" value="ATP_GRASP"/>
    <property type="match status" value="1"/>
</dbReference>
<dbReference type="Gene3D" id="3.40.50.20">
    <property type="match status" value="1"/>
</dbReference>
<organism evidence="3 4">
    <name type="scientific">Streptomyces montanus</name>
    <dbReference type="NCBI Taxonomy" id="2580423"/>
    <lineage>
        <taxon>Bacteria</taxon>
        <taxon>Bacillati</taxon>
        <taxon>Actinomycetota</taxon>
        <taxon>Actinomycetes</taxon>
        <taxon>Kitasatosporales</taxon>
        <taxon>Streptomycetaceae</taxon>
        <taxon>Streptomyces</taxon>
    </lineage>
</organism>
<keyword evidence="1" id="KW-0067">ATP-binding</keyword>
<dbReference type="Gene3D" id="3.30.470.20">
    <property type="entry name" value="ATP-grasp fold, B domain"/>
    <property type="match status" value="1"/>
</dbReference>
<dbReference type="AlphaFoldDB" id="A0A5R9FP26"/>
<dbReference type="SUPFAM" id="SSF51735">
    <property type="entry name" value="NAD(P)-binding Rossmann-fold domains"/>
    <property type="match status" value="1"/>
</dbReference>
<dbReference type="Pfam" id="PF02655">
    <property type="entry name" value="ATP-grasp_3"/>
    <property type="match status" value="1"/>
</dbReference>
<gene>
    <name evidence="3" type="ORF">FE633_12985</name>
</gene>
<dbReference type="Gene3D" id="3.30.1490.20">
    <property type="entry name" value="ATP-grasp fold, A domain"/>
    <property type="match status" value="1"/>
</dbReference>
<dbReference type="EMBL" id="VBZC01000012">
    <property type="protein sequence ID" value="TLS45682.1"/>
    <property type="molecule type" value="Genomic_DNA"/>
</dbReference>
<keyword evidence="4" id="KW-1185">Reference proteome</keyword>